<sequence>MDLNDPKILFQTTRVVWNGANGHYWLNLAYFLKRHQIKVVVVNPFHVHRMKELEENSPTKNDVKDALCHCSANSRGTRADHGSG</sequence>
<feature type="domain" description="Transposase IS110-like N-terminal" evidence="1">
    <location>
        <begin position="19"/>
        <end position="67"/>
    </location>
</feature>
<reference evidence="2 3" key="1">
    <citation type="submission" date="2020-12" db="EMBL/GenBank/DDBJ databases">
        <title>WGS of Thermoactinomyces spp.</title>
        <authorList>
            <person name="Cheng K."/>
        </authorList>
    </citation>
    <scope>NUCLEOTIDE SEQUENCE [LARGE SCALE GENOMIC DNA]</scope>
    <source>
        <strain evidence="3">CICC 10650\ACCC 41061</strain>
    </source>
</reference>
<evidence type="ECO:0000313" key="3">
    <source>
        <dbReference type="Proteomes" id="UP000641910"/>
    </source>
</evidence>
<name>A0ABS0QEY9_THEVU</name>
<gene>
    <name evidence="2" type="ORF">I8U22_02835</name>
</gene>
<keyword evidence="3" id="KW-1185">Reference proteome</keyword>
<dbReference type="Proteomes" id="UP000641910">
    <property type="component" value="Unassembled WGS sequence"/>
</dbReference>
<accession>A0ABS0QEY9</accession>
<organism evidence="2 3">
    <name type="scientific">Thermoactinomyces vulgaris</name>
    <dbReference type="NCBI Taxonomy" id="2026"/>
    <lineage>
        <taxon>Bacteria</taxon>
        <taxon>Bacillati</taxon>
        <taxon>Bacillota</taxon>
        <taxon>Bacilli</taxon>
        <taxon>Bacillales</taxon>
        <taxon>Thermoactinomycetaceae</taxon>
        <taxon>Thermoactinomyces</taxon>
    </lineage>
</organism>
<dbReference type="EMBL" id="JAECVU010000001">
    <property type="protein sequence ID" value="MBH8587755.1"/>
    <property type="molecule type" value="Genomic_DNA"/>
</dbReference>
<dbReference type="Pfam" id="PF01548">
    <property type="entry name" value="DEDD_Tnp_IS110"/>
    <property type="match status" value="1"/>
</dbReference>
<protein>
    <submittedName>
        <fullName evidence="2">Transposase</fullName>
    </submittedName>
</protein>
<evidence type="ECO:0000313" key="2">
    <source>
        <dbReference type="EMBL" id="MBH8587755.1"/>
    </source>
</evidence>
<dbReference type="InterPro" id="IPR002525">
    <property type="entry name" value="Transp_IS110-like_N"/>
</dbReference>
<proteinExistence type="predicted"/>
<dbReference type="RefSeq" id="WP_082813476.1">
    <property type="nucleotide sequence ID" value="NZ_JACEIS010000004.1"/>
</dbReference>
<comment type="caution">
    <text evidence="2">The sequence shown here is derived from an EMBL/GenBank/DDBJ whole genome shotgun (WGS) entry which is preliminary data.</text>
</comment>
<evidence type="ECO:0000259" key="1">
    <source>
        <dbReference type="Pfam" id="PF01548"/>
    </source>
</evidence>